<accession>A0A2S9KC04</accession>
<dbReference type="InterPro" id="IPR014710">
    <property type="entry name" value="RmlC-like_jellyroll"/>
</dbReference>
<dbReference type="InterPro" id="IPR050204">
    <property type="entry name" value="AraC_XylS_family_regulators"/>
</dbReference>
<dbReference type="RefSeq" id="WP_105730546.1">
    <property type="nucleotide sequence ID" value="NZ_PVLR01000043.1"/>
</dbReference>
<organism evidence="6 7">
    <name type="scientific">Malikia spinosa</name>
    <dbReference type="NCBI Taxonomy" id="86180"/>
    <lineage>
        <taxon>Bacteria</taxon>
        <taxon>Pseudomonadati</taxon>
        <taxon>Pseudomonadota</taxon>
        <taxon>Betaproteobacteria</taxon>
        <taxon>Burkholderiales</taxon>
        <taxon>Comamonadaceae</taxon>
        <taxon>Malikia</taxon>
    </lineage>
</organism>
<comment type="caution">
    <text evidence="6">The sequence shown here is derived from an EMBL/GenBank/DDBJ whole genome shotgun (WGS) entry which is preliminary data.</text>
</comment>
<dbReference type="InterPro" id="IPR009057">
    <property type="entry name" value="Homeodomain-like_sf"/>
</dbReference>
<evidence type="ECO:0000259" key="5">
    <source>
        <dbReference type="PROSITE" id="PS01124"/>
    </source>
</evidence>
<reference evidence="6 7" key="1">
    <citation type="submission" date="2018-03" db="EMBL/GenBank/DDBJ databases">
        <title>Comparative genomics illustrates the genes involved in a hyperalkaliphilic mechanisms of Serpentinomonas isolated from highly-alkaline calcium-rich serpentinized springs.</title>
        <authorList>
            <person name="Suzuki S."/>
            <person name="Ishii S."/>
            <person name="Walworth N."/>
            <person name="Bird L."/>
            <person name="Kuenen J.G."/>
            <person name="Nealson K.H."/>
        </authorList>
    </citation>
    <scope>NUCLEOTIDE SEQUENCE [LARGE SCALE GENOMIC DNA]</scope>
    <source>
        <strain evidence="6 7">83</strain>
    </source>
</reference>
<dbReference type="GO" id="GO:0003700">
    <property type="term" value="F:DNA-binding transcription factor activity"/>
    <property type="evidence" value="ECO:0007669"/>
    <property type="project" value="InterPro"/>
</dbReference>
<dbReference type="SUPFAM" id="SSF46689">
    <property type="entry name" value="Homeodomain-like"/>
    <property type="match status" value="1"/>
</dbReference>
<evidence type="ECO:0000256" key="4">
    <source>
        <dbReference type="SAM" id="MobiDB-lite"/>
    </source>
</evidence>
<dbReference type="PRINTS" id="PR00032">
    <property type="entry name" value="HTHARAC"/>
</dbReference>
<evidence type="ECO:0000256" key="1">
    <source>
        <dbReference type="ARBA" id="ARBA00023015"/>
    </source>
</evidence>
<gene>
    <name evidence="6" type="ORF">C6P61_13985</name>
</gene>
<feature type="region of interest" description="Disordered" evidence="4">
    <location>
        <begin position="160"/>
        <end position="182"/>
    </location>
</feature>
<proteinExistence type="predicted"/>
<dbReference type="Proteomes" id="UP000238326">
    <property type="component" value="Unassembled WGS sequence"/>
</dbReference>
<name>A0A2S9KC04_9BURK</name>
<dbReference type="PROSITE" id="PS01124">
    <property type="entry name" value="HTH_ARAC_FAMILY_2"/>
    <property type="match status" value="1"/>
</dbReference>
<dbReference type="GO" id="GO:0043565">
    <property type="term" value="F:sequence-specific DNA binding"/>
    <property type="evidence" value="ECO:0007669"/>
    <property type="project" value="InterPro"/>
</dbReference>
<dbReference type="AlphaFoldDB" id="A0A2S9KC04"/>
<dbReference type="Pfam" id="PF12833">
    <property type="entry name" value="HTH_18"/>
    <property type="match status" value="1"/>
</dbReference>
<feature type="domain" description="HTH araC/xylS-type" evidence="5">
    <location>
        <begin position="216"/>
        <end position="315"/>
    </location>
</feature>
<dbReference type="InterPro" id="IPR011051">
    <property type="entry name" value="RmlC_Cupin_sf"/>
</dbReference>
<dbReference type="PANTHER" id="PTHR46796:SF7">
    <property type="entry name" value="ARAC FAMILY TRANSCRIPTIONAL REGULATOR"/>
    <property type="match status" value="1"/>
</dbReference>
<keyword evidence="3" id="KW-0804">Transcription</keyword>
<evidence type="ECO:0000256" key="2">
    <source>
        <dbReference type="ARBA" id="ARBA00023125"/>
    </source>
</evidence>
<dbReference type="SMART" id="SM00342">
    <property type="entry name" value="HTH_ARAC"/>
    <property type="match status" value="1"/>
</dbReference>
<dbReference type="PROSITE" id="PS00041">
    <property type="entry name" value="HTH_ARAC_FAMILY_1"/>
    <property type="match status" value="1"/>
</dbReference>
<dbReference type="InterPro" id="IPR018062">
    <property type="entry name" value="HTH_AraC-typ_CS"/>
</dbReference>
<keyword evidence="2" id="KW-0238">DNA-binding</keyword>
<dbReference type="EMBL" id="PVLR01000043">
    <property type="protein sequence ID" value="PRD67905.1"/>
    <property type="molecule type" value="Genomic_DNA"/>
</dbReference>
<dbReference type="InterPro" id="IPR018060">
    <property type="entry name" value="HTH_AraC"/>
</dbReference>
<dbReference type="PANTHER" id="PTHR46796">
    <property type="entry name" value="HTH-TYPE TRANSCRIPTIONAL ACTIVATOR RHAS-RELATED"/>
    <property type="match status" value="1"/>
</dbReference>
<dbReference type="SUPFAM" id="SSF51182">
    <property type="entry name" value="RmlC-like cupins"/>
    <property type="match status" value="1"/>
</dbReference>
<keyword evidence="7" id="KW-1185">Reference proteome</keyword>
<dbReference type="Gene3D" id="1.10.10.60">
    <property type="entry name" value="Homeodomain-like"/>
    <property type="match status" value="1"/>
</dbReference>
<dbReference type="Gene3D" id="2.60.120.10">
    <property type="entry name" value="Jelly Rolls"/>
    <property type="match status" value="1"/>
</dbReference>
<evidence type="ECO:0000313" key="6">
    <source>
        <dbReference type="EMBL" id="PRD67905.1"/>
    </source>
</evidence>
<dbReference type="OrthoDB" id="1050625at2"/>
<dbReference type="InterPro" id="IPR020449">
    <property type="entry name" value="Tscrpt_reg_AraC-type_HTH"/>
</dbReference>
<evidence type="ECO:0000256" key="3">
    <source>
        <dbReference type="ARBA" id="ARBA00023163"/>
    </source>
</evidence>
<evidence type="ECO:0000313" key="7">
    <source>
        <dbReference type="Proteomes" id="UP000238326"/>
    </source>
</evidence>
<sequence length="326" mass="34722">MSKNPTDNLADPALARELRQALSAALLALARGDSALLRPPTQPGWQAGAQGHYHSAPELFLQLSGWTQFTFPQGGCRLQAGQALLLPPHLQHAETVGADAPGAGGAGGEFRNLLVYAEGTALSVHLANEVQPGQPGILHLEVRQLPVVAQMAQQLLAASQRQGEGDSAGCSTGHGESDGTLDDWRARGLVSATLAQALQLLEQPPSEQQDEPAAVARTRLLVKNQLGDPELSVRGLAQQAACSADYLSHLFHRHSGETLVGYITRLRMERALQLLASSRMAVKEVAWACGYNSPGYFIQTFRRLQGQTPSTWRQSAAGRLGATGPD</sequence>
<keyword evidence="1" id="KW-0805">Transcription regulation</keyword>
<protein>
    <submittedName>
        <fullName evidence="6">AraC family transcriptional regulator</fullName>
    </submittedName>
</protein>